<dbReference type="Proteomes" id="UP000266673">
    <property type="component" value="Unassembled WGS sequence"/>
</dbReference>
<dbReference type="OrthoDB" id="3257409at2759"/>
<feature type="non-terminal residue" evidence="1">
    <location>
        <position position="1"/>
    </location>
</feature>
<dbReference type="EMBL" id="QKWP01000768">
    <property type="protein sequence ID" value="RIB15161.1"/>
    <property type="molecule type" value="Genomic_DNA"/>
</dbReference>
<organism evidence="1 2">
    <name type="scientific">Gigaspora rosea</name>
    <dbReference type="NCBI Taxonomy" id="44941"/>
    <lineage>
        <taxon>Eukaryota</taxon>
        <taxon>Fungi</taxon>
        <taxon>Fungi incertae sedis</taxon>
        <taxon>Mucoromycota</taxon>
        <taxon>Glomeromycotina</taxon>
        <taxon>Glomeromycetes</taxon>
        <taxon>Diversisporales</taxon>
        <taxon>Gigasporaceae</taxon>
        <taxon>Gigaspora</taxon>
    </lineage>
</organism>
<evidence type="ECO:0000313" key="2">
    <source>
        <dbReference type="Proteomes" id="UP000266673"/>
    </source>
</evidence>
<keyword evidence="2" id="KW-1185">Reference proteome</keyword>
<protein>
    <submittedName>
        <fullName evidence="1">Uncharacterized protein</fullName>
    </submittedName>
</protein>
<accession>A0A397UZY1</accession>
<comment type="caution">
    <text evidence="1">The sequence shown here is derived from an EMBL/GenBank/DDBJ whole genome shotgun (WGS) entry which is preliminary data.</text>
</comment>
<proteinExistence type="predicted"/>
<name>A0A397UZY1_9GLOM</name>
<gene>
    <name evidence="1" type="ORF">C2G38_1972099</name>
</gene>
<dbReference type="STRING" id="44941.A0A397UZY1"/>
<evidence type="ECO:0000313" key="1">
    <source>
        <dbReference type="EMBL" id="RIB15161.1"/>
    </source>
</evidence>
<sequence>LQLFRIKNKHNISEVAFDEILKTLEISGVTLYRLQKLLGNLVPFKPKLVDCCINLCVAFTGKLTDKNHCPECNEPRYKFSKASRISRKSAIYWSIISSLQRQYKDKAQAEALHYRHNYTSTQEYLAGNQIGDIFDGHQYESLVSFGFFSTVKILL</sequence>
<dbReference type="AlphaFoldDB" id="A0A397UZY1"/>
<reference evidence="1 2" key="1">
    <citation type="submission" date="2018-06" db="EMBL/GenBank/DDBJ databases">
        <title>Comparative genomics reveals the genomic features of Rhizophagus irregularis, R. cerebriforme, R. diaphanum and Gigaspora rosea, and their symbiotic lifestyle signature.</title>
        <authorList>
            <person name="Morin E."/>
            <person name="San Clemente H."/>
            <person name="Chen E.C.H."/>
            <person name="De La Providencia I."/>
            <person name="Hainaut M."/>
            <person name="Kuo A."/>
            <person name="Kohler A."/>
            <person name="Murat C."/>
            <person name="Tang N."/>
            <person name="Roy S."/>
            <person name="Loubradou J."/>
            <person name="Henrissat B."/>
            <person name="Grigoriev I.V."/>
            <person name="Corradi N."/>
            <person name="Roux C."/>
            <person name="Martin F.M."/>
        </authorList>
    </citation>
    <scope>NUCLEOTIDE SEQUENCE [LARGE SCALE GENOMIC DNA]</scope>
    <source>
        <strain evidence="1 2">DAOM 194757</strain>
    </source>
</reference>